<reference evidence="4 5" key="1">
    <citation type="submission" date="2015-02" db="EMBL/GenBank/DDBJ databases">
        <title>Single-cell genomics of uncultivated deep-branching MTB reveals a conserved set of magnetosome genes.</title>
        <authorList>
            <person name="Kolinko S."/>
            <person name="Richter M."/>
            <person name="Glockner F.O."/>
            <person name="Brachmann A."/>
            <person name="Schuler D."/>
        </authorList>
    </citation>
    <scope>NUCLEOTIDE SEQUENCE [LARGE SCALE GENOMIC DNA]</scope>
    <source>
        <strain evidence="4">SKK-01</strain>
    </source>
</reference>
<keyword evidence="2" id="KW-0067">ATP-binding</keyword>
<dbReference type="GO" id="GO:0005524">
    <property type="term" value="F:ATP binding"/>
    <property type="evidence" value="ECO:0007669"/>
    <property type="project" value="UniProtKB-KW"/>
</dbReference>
<dbReference type="Proteomes" id="UP000033428">
    <property type="component" value="Unassembled WGS sequence"/>
</dbReference>
<feature type="binding site" evidence="2">
    <location>
        <position position="85"/>
    </location>
    <ligand>
        <name>ATP</name>
        <dbReference type="ChEBI" id="CHEBI:30616"/>
    </ligand>
</feature>
<accession>A0A0F0CSK6</accession>
<dbReference type="EC" id="6.1.1.-" evidence="4"/>
<dbReference type="GO" id="GO:0008033">
    <property type="term" value="P:tRNA processing"/>
    <property type="evidence" value="ECO:0007669"/>
    <property type="project" value="InterPro"/>
</dbReference>
<comment type="caution">
    <text evidence="4">The sequence shown here is derived from an EMBL/GenBank/DDBJ whole genome shotgun (WGS) entry which is preliminary data.</text>
</comment>
<evidence type="ECO:0000256" key="2">
    <source>
        <dbReference type="PIRSR" id="PIRSR004976-51"/>
    </source>
</evidence>
<dbReference type="GO" id="GO:0016740">
    <property type="term" value="F:transferase activity"/>
    <property type="evidence" value="ECO:0007669"/>
    <property type="project" value="UniProtKB-KW"/>
</dbReference>
<feature type="binding site" evidence="2">
    <location>
        <position position="158"/>
    </location>
    <ligand>
        <name>ATP</name>
        <dbReference type="ChEBI" id="CHEBI:30616"/>
    </ligand>
</feature>
<dbReference type="GO" id="GO:0016874">
    <property type="term" value="F:ligase activity"/>
    <property type="evidence" value="ECO:0007669"/>
    <property type="project" value="UniProtKB-KW"/>
</dbReference>
<gene>
    <name evidence="4" type="ORF">OMAG_001138</name>
</gene>
<dbReference type="PANTHER" id="PTHR43686">
    <property type="entry name" value="SULFURTRANSFERASE-RELATED"/>
    <property type="match status" value="1"/>
</dbReference>
<feature type="binding site" evidence="2">
    <location>
        <position position="59"/>
    </location>
    <ligand>
        <name>ATP</name>
        <dbReference type="ChEBI" id="CHEBI:30616"/>
    </ligand>
</feature>
<evidence type="ECO:0000256" key="1">
    <source>
        <dbReference type="ARBA" id="ARBA00022679"/>
    </source>
</evidence>
<dbReference type="EMBL" id="JYNY01000231">
    <property type="protein sequence ID" value="KJJ84999.1"/>
    <property type="molecule type" value="Genomic_DNA"/>
</dbReference>
<dbReference type="CDD" id="cd24138">
    <property type="entry name" value="TtcA-like"/>
    <property type="match status" value="1"/>
</dbReference>
<sequence>MSLAFPRAKILRNKKFIKNVKKISRTGRKIISRIGKASISYGLINDGDRVLVGVSGGKDSLTLLTLLSEMRKWTPVKFDLFAVHIKTDFHCGQCVHNEVLTKIFEELEVPYIFLNIKVLDENNKTNCFWCSWNRRKAIFTLADEIGYNKIAFGHHKDDIVETILMNLLYNGEISTMNPKQELFEGRLTIIRPLCYVEEEMIKTFVKEHGLPEQFCKCPFGKDSRRKYIKNFLTETQKITKRANIKTNIFNSLSRIKEDYIDLRKYKEYRGKE</sequence>
<proteinExistence type="predicted"/>
<dbReference type="Gene3D" id="3.40.50.620">
    <property type="entry name" value="HUPs"/>
    <property type="match status" value="1"/>
</dbReference>
<dbReference type="PIRSF" id="PIRSF004976">
    <property type="entry name" value="ATPase_YdaO"/>
    <property type="match status" value="1"/>
</dbReference>
<feature type="binding site" evidence="2">
    <location>
        <position position="153"/>
    </location>
    <ligand>
        <name>ATP</name>
        <dbReference type="ChEBI" id="CHEBI:30616"/>
    </ligand>
</feature>
<dbReference type="AlphaFoldDB" id="A0A0F0CSK6"/>
<protein>
    <submittedName>
        <fullName evidence="4">2-thiocytidine tRNA biosynthesis protein, TtcA</fullName>
        <ecNumber evidence="4">6.1.1.-</ecNumber>
    </submittedName>
</protein>
<dbReference type="SUPFAM" id="SSF52402">
    <property type="entry name" value="Adenine nucleotide alpha hydrolases-like"/>
    <property type="match status" value="1"/>
</dbReference>
<dbReference type="InterPro" id="IPR011063">
    <property type="entry name" value="TilS/TtcA_N"/>
</dbReference>
<evidence type="ECO:0000313" key="4">
    <source>
        <dbReference type="EMBL" id="KJJ84999.1"/>
    </source>
</evidence>
<feature type="domain" description="tRNA(Ile)-lysidine/2-thiocytidine synthase N-terminal" evidence="3">
    <location>
        <begin position="50"/>
        <end position="211"/>
    </location>
</feature>
<name>A0A0F0CSK6_9BACT</name>
<feature type="binding site" evidence="2">
    <location>
        <begin position="53"/>
        <end position="55"/>
    </location>
    <ligand>
        <name>ATP</name>
        <dbReference type="ChEBI" id="CHEBI:30616"/>
    </ligand>
</feature>
<dbReference type="InterPro" id="IPR035107">
    <property type="entry name" value="tRNA_thiolation_TtcA_Ctu1"/>
</dbReference>
<organism evidence="4 5">
    <name type="scientific">Candidatus Omnitrophus magneticus</name>
    <dbReference type="NCBI Taxonomy" id="1609969"/>
    <lineage>
        <taxon>Bacteria</taxon>
        <taxon>Pseudomonadati</taxon>
        <taxon>Candidatus Omnitrophota</taxon>
        <taxon>Candidatus Omnitrophus</taxon>
    </lineage>
</organism>
<keyword evidence="1" id="KW-0808">Transferase</keyword>
<dbReference type="PATRIC" id="fig|1609969.3.peg.1221"/>
<evidence type="ECO:0000259" key="3">
    <source>
        <dbReference type="Pfam" id="PF01171"/>
    </source>
</evidence>
<dbReference type="Pfam" id="PF01171">
    <property type="entry name" value="ATP_bind_3"/>
    <property type="match status" value="1"/>
</dbReference>
<keyword evidence="5" id="KW-1185">Reference proteome</keyword>
<keyword evidence="4" id="KW-0436">Ligase</keyword>
<keyword evidence="2" id="KW-0547">Nucleotide-binding</keyword>
<evidence type="ECO:0000313" key="5">
    <source>
        <dbReference type="Proteomes" id="UP000033428"/>
    </source>
</evidence>
<dbReference type="InterPro" id="IPR014729">
    <property type="entry name" value="Rossmann-like_a/b/a_fold"/>
</dbReference>
<dbReference type="PANTHER" id="PTHR43686:SF1">
    <property type="entry name" value="AMINOTRAN_5 DOMAIN-CONTAINING PROTEIN"/>
    <property type="match status" value="1"/>
</dbReference>